<name>A0A5N6KNY4_9ROSI</name>
<evidence type="ECO:0000256" key="1">
    <source>
        <dbReference type="SAM" id="MobiDB-lite"/>
    </source>
</evidence>
<organism evidence="2 3">
    <name type="scientific">Carpinus fangiana</name>
    <dbReference type="NCBI Taxonomy" id="176857"/>
    <lineage>
        <taxon>Eukaryota</taxon>
        <taxon>Viridiplantae</taxon>
        <taxon>Streptophyta</taxon>
        <taxon>Embryophyta</taxon>
        <taxon>Tracheophyta</taxon>
        <taxon>Spermatophyta</taxon>
        <taxon>Magnoliopsida</taxon>
        <taxon>eudicotyledons</taxon>
        <taxon>Gunneridae</taxon>
        <taxon>Pentapetalae</taxon>
        <taxon>rosids</taxon>
        <taxon>fabids</taxon>
        <taxon>Fagales</taxon>
        <taxon>Betulaceae</taxon>
        <taxon>Carpinus</taxon>
    </lineage>
</organism>
<dbReference type="Proteomes" id="UP000327013">
    <property type="component" value="Unassembled WGS sequence"/>
</dbReference>
<proteinExistence type="predicted"/>
<accession>A0A5N6KNY4</accession>
<comment type="caution">
    <text evidence="2">The sequence shown here is derived from an EMBL/GenBank/DDBJ whole genome shotgun (WGS) entry which is preliminary data.</text>
</comment>
<evidence type="ECO:0000313" key="2">
    <source>
        <dbReference type="EMBL" id="KAB8336799.1"/>
    </source>
</evidence>
<gene>
    <name evidence="2" type="ORF">FH972_021108</name>
</gene>
<reference evidence="2 3" key="1">
    <citation type="submission" date="2019-06" db="EMBL/GenBank/DDBJ databases">
        <title>A chromosomal-level reference genome of Carpinus fangiana (Coryloideae, Betulaceae).</title>
        <authorList>
            <person name="Yang X."/>
            <person name="Wang Z."/>
            <person name="Zhang L."/>
            <person name="Hao G."/>
            <person name="Liu J."/>
            <person name="Yang Y."/>
        </authorList>
    </citation>
    <scope>NUCLEOTIDE SEQUENCE [LARGE SCALE GENOMIC DNA]</scope>
    <source>
        <strain evidence="2">Cfa_2016G</strain>
        <tissue evidence="2">Leaf</tissue>
    </source>
</reference>
<keyword evidence="3" id="KW-1185">Reference proteome</keyword>
<feature type="region of interest" description="Disordered" evidence="1">
    <location>
        <begin position="19"/>
        <end position="56"/>
    </location>
</feature>
<dbReference type="AlphaFoldDB" id="A0A5N6KNY4"/>
<protein>
    <submittedName>
        <fullName evidence="2">Uncharacterized protein</fullName>
    </submittedName>
</protein>
<evidence type="ECO:0000313" key="3">
    <source>
        <dbReference type="Proteomes" id="UP000327013"/>
    </source>
</evidence>
<dbReference type="EMBL" id="VIBQ01000009">
    <property type="protein sequence ID" value="KAB8336799.1"/>
    <property type="molecule type" value="Genomic_DNA"/>
</dbReference>
<feature type="compositionally biased region" description="Basic residues" evidence="1">
    <location>
        <begin position="21"/>
        <end position="47"/>
    </location>
</feature>
<sequence length="56" mass="6374">MNGVWGKFQTVKTKISTVTKRSAKATKKGTKALHSAVARRTRKRRSRLSLERMESL</sequence>